<proteinExistence type="predicted"/>
<feature type="compositionally biased region" description="Basic and acidic residues" evidence="2">
    <location>
        <begin position="486"/>
        <end position="529"/>
    </location>
</feature>
<comment type="caution">
    <text evidence="4">The sequence shown here is derived from an EMBL/GenBank/DDBJ whole genome shotgun (WGS) entry which is preliminary data.</text>
</comment>
<accession>A0A9X0D5Q5</accession>
<dbReference type="OrthoDB" id="10017054at2759"/>
<keyword evidence="1" id="KW-0677">Repeat</keyword>
<dbReference type="Pfam" id="PF00435">
    <property type="entry name" value="Spectrin"/>
    <property type="match status" value="1"/>
</dbReference>
<dbReference type="InterPro" id="IPR002017">
    <property type="entry name" value="Spectrin_repeat"/>
</dbReference>
<feature type="compositionally biased region" description="Polar residues" evidence="2">
    <location>
        <begin position="550"/>
        <end position="563"/>
    </location>
</feature>
<dbReference type="SUPFAM" id="SSF46966">
    <property type="entry name" value="Spectrin repeat"/>
    <property type="match status" value="3"/>
</dbReference>
<gene>
    <name evidence="4" type="ORF">OS493_013880</name>
</gene>
<reference evidence="4" key="1">
    <citation type="submission" date="2023-01" db="EMBL/GenBank/DDBJ databases">
        <title>Genome assembly of the deep-sea coral Lophelia pertusa.</title>
        <authorList>
            <person name="Herrera S."/>
            <person name="Cordes E."/>
        </authorList>
    </citation>
    <scope>NUCLEOTIDE SEQUENCE</scope>
    <source>
        <strain evidence="4">USNM1676648</strain>
        <tissue evidence="4">Polyp</tissue>
    </source>
</reference>
<dbReference type="SUPFAM" id="SSF47576">
    <property type="entry name" value="Calponin-homology domain, CH-domain"/>
    <property type="match status" value="1"/>
</dbReference>
<name>A0A9X0D5Q5_9CNID</name>
<feature type="compositionally biased region" description="Low complexity" evidence="2">
    <location>
        <begin position="275"/>
        <end position="286"/>
    </location>
</feature>
<dbReference type="InterPro" id="IPR018159">
    <property type="entry name" value="Spectrin/alpha-actinin"/>
</dbReference>
<feature type="region of interest" description="Disordered" evidence="2">
    <location>
        <begin position="452"/>
        <end position="587"/>
    </location>
</feature>
<feature type="compositionally biased region" description="Low complexity" evidence="2">
    <location>
        <begin position="331"/>
        <end position="346"/>
    </location>
</feature>
<feature type="domain" description="Calponin-homology (CH)" evidence="3">
    <location>
        <begin position="131"/>
        <end position="240"/>
    </location>
</feature>
<dbReference type="AlphaFoldDB" id="A0A9X0D5Q5"/>
<feature type="compositionally biased region" description="Basic and acidic residues" evidence="2">
    <location>
        <begin position="452"/>
        <end position="463"/>
    </location>
</feature>
<feature type="region of interest" description="Disordered" evidence="2">
    <location>
        <begin position="325"/>
        <end position="385"/>
    </location>
</feature>
<evidence type="ECO:0000259" key="3">
    <source>
        <dbReference type="PROSITE" id="PS50021"/>
    </source>
</evidence>
<dbReference type="Gene3D" id="1.20.58.60">
    <property type="match status" value="2"/>
</dbReference>
<organism evidence="4 5">
    <name type="scientific">Desmophyllum pertusum</name>
    <dbReference type="NCBI Taxonomy" id="174260"/>
    <lineage>
        <taxon>Eukaryota</taxon>
        <taxon>Metazoa</taxon>
        <taxon>Cnidaria</taxon>
        <taxon>Anthozoa</taxon>
        <taxon>Hexacorallia</taxon>
        <taxon>Scleractinia</taxon>
        <taxon>Caryophylliina</taxon>
        <taxon>Caryophylliidae</taxon>
        <taxon>Desmophyllum</taxon>
    </lineage>
</organism>
<evidence type="ECO:0000313" key="5">
    <source>
        <dbReference type="Proteomes" id="UP001163046"/>
    </source>
</evidence>
<feature type="region of interest" description="Disordered" evidence="2">
    <location>
        <begin position="265"/>
        <end position="300"/>
    </location>
</feature>
<dbReference type="InterPro" id="IPR001715">
    <property type="entry name" value="CH_dom"/>
</dbReference>
<dbReference type="Proteomes" id="UP001163046">
    <property type="component" value="Unassembled WGS sequence"/>
</dbReference>
<feature type="domain" description="Calponin-homology (CH)" evidence="3">
    <location>
        <begin position="14"/>
        <end position="119"/>
    </location>
</feature>
<dbReference type="Pfam" id="PF00307">
    <property type="entry name" value="CH"/>
    <property type="match status" value="2"/>
</dbReference>
<feature type="compositionally biased region" description="Polar residues" evidence="2">
    <location>
        <begin position="265"/>
        <end position="274"/>
    </location>
</feature>
<dbReference type="PANTHER" id="PTHR11915">
    <property type="entry name" value="SPECTRIN/FILAMIN RELATED CYTOSKELETAL PROTEIN"/>
    <property type="match status" value="1"/>
</dbReference>
<feature type="compositionally biased region" description="Basic and acidic residues" evidence="2">
    <location>
        <begin position="376"/>
        <end position="385"/>
    </location>
</feature>
<dbReference type="SMART" id="SM00150">
    <property type="entry name" value="SPEC"/>
    <property type="match status" value="3"/>
</dbReference>
<dbReference type="EMBL" id="MU825879">
    <property type="protein sequence ID" value="KAJ7385844.1"/>
    <property type="molecule type" value="Genomic_DNA"/>
</dbReference>
<dbReference type="InterPro" id="IPR036872">
    <property type="entry name" value="CH_dom_sf"/>
</dbReference>
<dbReference type="Gene3D" id="1.10.418.10">
    <property type="entry name" value="Calponin-like domain"/>
    <property type="match status" value="2"/>
</dbReference>
<feature type="compositionally biased region" description="Basic and acidic residues" evidence="2">
    <location>
        <begin position="287"/>
        <end position="300"/>
    </location>
</feature>
<feature type="compositionally biased region" description="Low complexity" evidence="2">
    <location>
        <begin position="355"/>
        <end position="375"/>
    </location>
</feature>
<evidence type="ECO:0000256" key="1">
    <source>
        <dbReference type="ARBA" id="ARBA00022737"/>
    </source>
</evidence>
<keyword evidence="5" id="KW-1185">Reference proteome</keyword>
<protein>
    <recommendedName>
        <fullName evidence="3">Calponin-homology (CH) domain-containing protein</fullName>
    </recommendedName>
</protein>
<dbReference type="CDD" id="cd00176">
    <property type="entry name" value="SPEC"/>
    <property type="match status" value="2"/>
</dbReference>
<dbReference type="PROSITE" id="PS50021">
    <property type="entry name" value="CH"/>
    <property type="match status" value="2"/>
</dbReference>
<sequence length="1071" mass="122273">MNTEYISMKAGQMDRHQAVFTRWINLQLAKANPPVEVSDLLKEIKDGQILLTLVEVLLGIEVSREKKNNRISYIKNVQEAMRLLARNKVRTAGVIASEIVGGVQRATLSLMWSIILQFQLTEAIQPTPRDYGVDKKLLTWCQGRLKGYKEKVRVSNLASSWVDGLAFNALLHSFNPSLFDLDAICSSECNERLTHAFDLATASYGVPPLFKTEDIGVDTPNKNLITMFLSYLYQFMERGAGSVEISKKEATLSEVTTEYNVQTISTRNESSRSGDATYDVTTTATTQEEKNDGGKEPGQERVLHVYGFPSGIQIQERRAFVVSPFRKPNGSSRKSSTSSTPSSPTFKDSDTKVTASPFRKPSSSRSSSTASSPTFKDSDTKELKDEPLRFSSSLVSSENEYVITTFTRSITTDGHDTSTTTETVTYEGDQNILFSKQAARGSKLTIQDQDGYTKGEIGKDKKISPGTDAATPVTASDAKKEKRKRTTMDDGGVKDNVSKKDEGDGKLISRTREETVTPDKKRKGEEINKDQTPVAKRSTGNREVLLVSTERISGGSTPQNTEPSEPASWRTIRSDDNGEPTSDVSPAQYFKYRTEDDSTPPRFLTQIQFNLEGKRENAGSTNFVDYLTRKLDGVDQRLFDLEYGSKHSDKDSMDLKTTKNALDQHKEVLFELESVESQTYDVLEEGKNLVDEKCFDHPHEDYFNDRMDATERKLKRIEDNINKENQRLFDLYIILLKQHLERMNDWLVRAESRMALDDDVEPAYDGVQLQVTNHQTFQEDLSNYSMVNMILDMDLEDPAIDETIRDWVKVLSERWAAVWTWAEEWKEKLNQALIDWNKLREEETMLLSWLSSKEQTMDVIGQTDITDEEQVKMHLNLLQTLENEMETRGTRLESLHETGEKLIKEAEYHDSTAKKIRDQLEDFDGCWADITNSVKERKTMLQDSQSKVKQMGDLMREVRTWLDDTEQFIKLVREQNDPQKETKIQETIELKCEEKEKKQLKVDEINQLEKALSSNIDKTSNQHMKKVTKPFNKRWNDARVALDRYRNEDYPFVKPDDCFLVKCFKKALVVN</sequence>
<evidence type="ECO:0000256" key="2">
    <source>
        <dbReference type="SAM" id="MobiDB-lite"/>
    </source>
</evidence>
<evidence type="ECO:0000313" key="4">
    <source>
        <dbReference type="EMBL" id="KAJ7385844.1"/>
    </source>
</evidence>
<dbReference type="SMART" id="SM00033">
    <property type="entry name" value="CH"/>
    <property type="match status" value="2"/>
</dbReference>